<proteinExistence type="predicted"/>
<name>X6M2B9_RETFI</name>
<reference evidence="2 3" key="1">
    <citation type="journal article" date="2013" name="Curr. Biol.">
        <title>The Genome of the Foraminiferan Reticulomyxa filosa.</title>
        <authorList>
            <person name="Glockner G."/>
            <person name="Hulsmann N."/>
            <person name="Schleicher M."/>
            <person name="Noegel A.A."/>
            <person name="Eichinger L."/>
            <person name="Gallinger C."/>
            <person name="Pawlowski J."/>
            <person name="Sierra R."/>
            <person name="Euteneuer U."/>
            <person name="Pillet L."/>
            <person name="Moustafa A."/>
            <person name="Platzer M."/>
            <person name="Groth M."/>
            <person name="Szafranski K."/>
            <person name="Schliwa M."/>
        </authorList>
    </citation>
    <scope>NUCLEOTIDE SEQUENCE [LARGE SCALE GENOMIC DNA]</scope>
</reference>
<comment type="caution">
    <text evidence="2">The sequence shown here is derived from an EMBL/GenBank/DDBJ whole genome shotgun (WGS) entry which is preliminary data.</text>
</comment>
<sequence>MFDKANKRRQSVEIKSQDRGSLKRSRPQDDENELEKSNKKEINLEMKIAGTKEKELNDENIWKENKKVRKDYFCKTSPSLVFTPVNGRGLISQTSILKFIGINEKRFVKKLKAHTFSQSWKTLFVHFRKQQSSKENGNDEKQDQEGMPVVKVIFGKAEDAIDEKIITIGFNEAKCEIFDKNNSKFQKCVKDITQVIVLLFKEQGMQSALIYLDVKRR</sequence>
<dbReference type="Proteomes" id="UP000023152">
    <property type="component" value="Unassembled WGS sequence"/>
</dbReference>
<accession>X6M2B9</accession>
<keyword evidence="3" id="KW-1185">Reference proteome</keyword>
<gene>
    <name evidence="2" type="ORF">RFI_29830</name>
</gene>
<evidence type="ECO:0000313" key="2">
    <source>
        <dbReference type="EMBL" id="ETO07562.1"/>
    </source>
</evidence>
<dbReference type="AlphaFoldDB" id="X6M2B9"/>
<organism evidence="2 3">
    <name type="scientific">Reticulomyxa filosa</name>
    <dbReference type="NCBI Taxonomy" id="46433"/>
    <lineage>
        <taxon>Eukaryota</taxon>
        <taxon>Sar</taxon>
        <taxon>Rhizaria</taxon>
        <taxon>Retaria</taxon>
        <taxon>Foraminifera</taxon>
        <taxon>Monothalamids</taxon>
        <taxon>Reticulomyxidae</taxon>
        <taxon>Reticulomyxa</taxon>
    </lineage>
</organism>
<feature type="region of interest" description="Disordered" evidence="1">
    <location>
        <begin position="1"/>
        <end position="39"/>
    </location>
</feature>
<evidence type="ECO:0000313" key="3">
    <source>
        <dbReference type="Proteomes" id="UP000023152"/>
    </source>
</evidence>
<dbReference type="EMBL" id="ASPP01026043">
    <property type="protein sequence ID" value="ETO07562.1"/>
    <property type="molecule type" value="Genomic_DNA"/>
</dbReference>
<protein>
    <submittedName>
        <fullName evidence="2">Uncharacterized protein</fullName>
    </submittedName>
</protein>
<evidence type="ECO:0000256" key="1">
    <source>
        <dbReference type="SAM" id="MobiDB-lite"/>
    </source>
</evidence>